<dbReference type="AlphaFoldDB" id="A0A813LTV1"/>
<feature type="non-terminal residue" evidence="1">
    <location>
        <position position="132"/>
    </location>
</feature>
<accession>A0A813LTV1</accession>
<reference evidence="1" key="1">
    <citation type="submission" date="2021-02" db="EMBL/GenBank/DDBJ databases">
        <authorList>
            <person name="Dougan E. K."/>
            <person name="Rhodes N."/>
            <person name="Thang M."/>
            <person name="Chan C."/>
        </authorList>
    </citation>
    <scope>NUCLEOTIDE SEQUENCE</scope>
</reference>
<organism evidence="1 2">
    <name type="scientific">Polarella glacialis</name>
    <name type="common">Dinoflagellate</name>
    <dbReference type="NCBI Taxonomy" id="89957"/>
    <lineage>
        <taxon>Eukaryota</taxon>
        <taxon>Sar</taxon>
        <taxon>Alveolata</taxon>
        <taxon>Dinophyceae</taxon>
        <taxon>Suessiales</taxon>
        <taxon>Suessiaceae</taxon>
        <taxon>Polarella</taxon>
    </lineage>
</organism>
<protein>
    <submittedName>
        <fullName evidence="1">Uncharacterized protein</fullName>
    </submittedName>
</protein>
<dbReference type="EMBL" id="CAJNNW010036885">
    <property type="protein sequence ID" value="CAE8738103.1"/>
    <property type="molecule type" value="Genomic_DNA"/>
</dbReference>
<gene>
    <name evidence="1" type="ORF">PGLA2088_LOCUS49048</name>
</gene>
<sequence length="132" mass="14965">MNYLSVFTSCSSSELQVFSKRVASYGFDENVLVFYWLSKCSQGAGYELEDSLLLAYTSYIRVEGLSGTETRLVRILRSLISVLNRNKIQRALETDAQLQMEAVTHDLLTAAMPRLCQRHRHLSLVDLSLVLT</sequence>
<evidence type="ECO:0000313" key="2">
    <source>
        <dbReference type="Proteomes" id="UP000626109"/>
    </source>
</evidence>
<name>A0A813LTV1_POLGL</name>
<proteinExistence type="predicted"/>
<dbReference type="Proteomes" id="UP000626109">
    <property type="component" value="Unassembled WGS sequence"/>
</dbReference>
<evidence type="ECO:0000313" key="1">
    <source>
        <dbReference type="EMBL" id="CAE8738103.1"/>
    </source>
</evidence>
<comment type="caution">
    <text evidence="1">The sequence shown here is derived from an EMBL/GenBank/DDBJ whole genome shotgun (WGS) entry which is preliminary data.</text>
</comment>